<dbReference type="Proteomes" id="UP000282617">
    <property type="component" value="Unassembled WGS sequence"/>
</dbReference>
<evidence type="ECO:0000259" key="3">
    <source>
        <dbReference type="Pfam" id="PF01156"/>
    </source>
</evidence>
<proteinExistence type="predicted"/>
<dbReference type="EMBL" id="RJNA01000015">
    <property type="protein sequence ID" value="RSI42097.1"/>
    <property type="molecule type" value="Genomic_DNA"/>
</dbReference>
<name>A0A3R9HCB6_STRCR</name>
<protein>
    <submittedName>
        <fullName evidence="4">Pyrimidine-specific ribonucleoside hydrolase RihA</fullName>
        <ecNumber evidence="4">3.2.-.-</ecNumber>
    </submittedName>
</protein>
<dbReference type="SUPFAM" id="SSF53590">
    <property type="entry name" value="Nucleoside hydrolase"/>
    <property type="match status" value="1"/>
</dbReference>
<feature type="domain" description="Inosine/uridine-preferring nucleoside hydrolase" evidence="3">
    <location>
        <begin position="5"/>
        <end position="300"/>
    </location>
</feature>
<dbReference type="PANTHER" id="PTHR12304:SF4">
    <property type="entry name" value="URIDINE NUCLEOSIDASE"/>
    <property type="match status" value="1"/>
</dbReference>
<evidence type="ECO:0000313" key="5">
    <source>
        <dbReference type="Proteomes" id="UP000282617"/>
    </source>
</evidence>
<dbReference type="GO" id="GO:0006152">
    <property type="term" value="P:purine nucleoside catabolic process"/>
    <property type="evidence" value="ECO:0007669"/>
    <property type="project" value="TreeGrafter"/>
</dbReference>
<evidence type="ECO:0000313" key="4">
    <source>
        <dbReference type="EMBL" id="RSI42097.1"/>
    </source>
</evidence>
<sequence length="325" mass="36347">MKRKVIIDCDPGIDDSIALLYALQHHDLEVVALTIVAGNVPVELGLENAFKILERLNRLDIPVYAGADKPLVRDFVSAQDTHGMDGLGESGITRNSSTQAQPQAAYDFLADYFQKNSDTSIIALGPLTNIALALRKNPTLGQHLDRFVSMGGNYKSHGNCSPVAEYNYWCDPHAAQETYEKFGKKIEMVGLDVTRKIVLTPNLLEYMRFINPEVADFVGKITRFYWDFHWEYEHIIGCVINDPLAVAHFLHEDLCQGFDSFVDLATEGIAVGQTLVDAYHFYGKQANAKVLTQVNPRLFFQDFLSVILSTSKEIICQDLETLNLG</sequence>
<dbReference type="InterPro" id="IPR036452">
    <property type="entry name" value="Ribo_hydro-like"/>
</dbReference>
<dbReference type="CDD" id="cd02653">
    <property type="entry name" value="nuc_hydro_3"/>
    <property type="match status" value="1"/>
</dbReference>
<gene>
    <name evidence="4" type="primary">rihA</name>
    <name evidence="4" type="ORF">D8872_08665</name>
</gene>
<dbReference type="Pfam" id="PF01156">
    <property type="entry name" value="IU_nuc_hydro"/>
    <property type="match status" value="1"/>
</dbReference>
<comment type="caution">
    <text evidence="4">The sequence shown here is derived from an EMBL/GenBank/DDBJ whole genome shotgun (WGS) entry which is preliminary data.</text>
</comment>
<evidence type="ECO:0000256" key="2">
    <source>
        <dbReference type="ARBA" id="ARBA00023295"/>
    </source>
</evidence>
<dbReference type="AlphaFoldDB" id="A0A3R9HCB6"/>
<dbReference type="Gene3D" id="3.90.245.10">
    <property type="entry name" value="Ribonucleoside hydrolase-like"/>
    <property type="match status" value="1"/>
</dbReference>
<evidence type="ECO:0000256" key="1">
    <source>
        <dbReference type="ARBA" id="ARBA00022801"/>
    </source>
</evidence>
<keyword evidence="2 4" id="KW-0326">Glycosidase</keyword>
<dbReference type="GO" id="GO:0008477">
    <property type="term" value="F:purine nucleosidase activity"/>
    <property type="evidence" value="ECO:0007669"/>
    <property type="project" value="TreeGrafter"/>
</dbReference>
<reference evidence="4 5" key="1">
    <citation type="submission" date="2018-11" db="EMBL/GenBank/DDBJ databases">
        <title>Species Designations Belie Phenotypic and Genotypic Heterogeneity in Oral Streptococci.</title>
        <authorList>
            <person name="Velsko I."/>
        </authorList>
    </citation>
    <scope>NUCLEOTIDE SEQUENCE [LARGE SCALE GENOMIC DNA]</scope>
    <source>
        <strain evidence="4 5">BCC51</strain>
    </source>
</reference>
<dbReference type="InterPro" id="IPR023186">
    <property type="entry name" value="IUNH"/>
</dbReference>
<dbReference type="InterPro" id="IPR001910">
    <property type="entry name" value="Inosine/uridine_hydrolase_dom"/>
</dbReference>
<keyword evidence="1 4" id="KW-0378">Hydrolase</keyword>
<accession>A0A3R9HCB6</accession>
<dbReference type="PANTHER" id="PTHR12304">
    <property type="entry name" value="INOSINE-URIDINE PREFERRING NUCLEOSIDE HYDROLASE"/>
    <property type="match status" value="1"/>
</dbReference>
<dbReference type="RefSeq" id="WP_125390705.1">
    <property type="nucleotide sequence ID" value="NZ_RJNA01000015.1"/>
</dbReference>
<dbReference type="GO" id="GO:0005829">
    <property type="term" value="C:cytosol"/>
    <property type="evidence" value="ECO:0007669"/>
    <property type="project" value="TreeGrafter"/>
</dbReference>
<dbReference type="EC" id="3.2.-.-" evidence="4"/>
<organism evidence="4 5">
    <name type="scientific">Streptococcus cristatus</name>
    <dbReference type="NCBI Taxonomy" id="45634"/>
    <lineage>
        <taxon>Bacteria</taxon>
        <taxon>Bacillati</taxon>
        <taxon>Bacillota</taxon>
        <taxon>Bacilli</taxon>
        <taxon>Lactobacillales</taxon>
        <taxon>Streptococcaceae</taxon>
        <taxon>Streptococcus</taxon>
    </lineage>
</organism>